<organism evidence="2 3">
    <name type="scientific">Culter alburnus</name>
    <name type="common">Topmouth culter</name>
    <dbReference type="NCBI Taxonomy" id="194366"/>
    <lineage>
        <taxon>Eukaryota</taxon>
        <taxon>Metazoa</taxon>
        <taxon>Chordata</taxon>
        <taxon>Craniata</taxon>
        <taxon>Vertebrata</taxon>
        <taxon>Euteleostomi</taxon>
        <taxon>Actinopterygii</taxon>
        <taxon>Neopterygii</taxon>
        <taxon>Teleostei</taxon>
        <taxon>Ostariophysi</taxon>
        <taxon>Cypriniformes</taxon>
        <taxon>Xenocyprididae</taxon>
        <taxon>Xenocypridinae</taxon>
        <taxon>Culter</taxon>
    </lineage>
</organism>
<protein>
    <submittedName>
        <fullName evidence="2">Uncharacterized protein</fullName>
    </submittedName>
</protein>
<gene>
    <name evidence="2" type="ORF">ABG768_003394</name>
</gene>
<name>A0AAW1ZY48_CULAL</name>
<reference evidence="2 3" key="1">
    <citation type="submission" date="2024-05" db="EMBL/GenBank/DDBJ databases">
        <title>A high-quality chromosomal-level genome assembly of Topmouth culter (Culter alburnus).</title>
        <authorList>
            <person name="Zhao H."/>
        </authorList>
    </citation>
    <scope>NUCLEOTIDE SEQUENCE [LARGE SCALE GENOMIC DNA]</scope>
    <source>
        <strain evidence="2">CATC2023</strain>
        <tissue evidence="2">Muscle</tissue>
    </source>
</reference>
<keyword evidence="3" id="KW-1185">Reference proteome</keyword>
<feature type="non-terminal residue" evidence="2">
    <location>
        <position position="101"/>
    </location>
</feature>
<evidence type="ECO:0000313" key="2">
    <source>
        <dbReference type="EMBL" id="KAK9966272.1"/>
    </source>
</evidence>
<evidence type="ECO:0000256" key="1">
    <source>
        <dbReference type="SAM" id="MobiDB-lite"/>
    </source>
</evidence>
<dbReference type="AlphaFoldDB" id="A0AAW1ZY48"/>
<dbReference type="Proteomes" id="UP001479290">
    <property type="component" value="Unassembled WGS sequence"/>
</dbReference>
<evidence type="ECO:0000313" key="3">
    <source>
        <dbReference type="Proteomes" id="UP001479290"/>
    </source>
</evidence>
<sequence length="101" mass="11101">MGYVLFLYLSPQGFSSFRDGRRRLQVITVFTPQLVHLVTLTASQGSDEVYWSELKVAVGVCGRVLDLSVCLRGKKPSHWGFRSQGVDTSTAGHGRVSGVQD</sequence>
<dbReference type="EMBL" id="JAWDJR010000011">
    <property type="protein sequence ID" value="KAK9966272.1"/>
    <property type="molecule type" value="Genomic_DNA"/>
</dbReference>
<comment type="caution">
    <text evidence="2">The sequence shown here is derived from an EMBL/GenBank/DDBJ whole genome shotgun (WGS) entry which is preliminary data.</text>
</comment>
<accession>A0AAW1ZY48</accession>
<feature type="region of interest" description="Disordered" evidence="1">
    <location>
        <begin position="81"/>
        <end position="101"/>
    </location>
</feature>
<proteinExistence type="predicted"/>